<proteinExistence type="predicted"/>
<reference evidence="2 3" key="1">
    <citation type="journal article" date="2014" name="Nature">
        <title>The genome of the recently domesticated crop plant sugar beet (Beta vulgaris).</title>
        <authorList>
            <person name="Dohm J.C."/>
            <person name="Minoche A.E."/>
            <person name="Holtgrawe D."/>
            <person name="Capella-Gutierrez S."/>
            <person name="Zakrzewski F."/>
            <person name="Tafer H."/>
            <person name="Rupp O."/>
            <person name="Sorensen T.R."/>
            <person name="Stracke R."/>
            <person name="Reinhardt R."/>
            <person name="Goesmann A."/>
            <person name="Kraft T."/>
            <person name="Schulz B."/>
            <person name="Stadler P.F."/>
            <person name="Schmidt T."/>
            <person name="Gabaldon T."/>
            <person name="Lehrach H."/>
            <person name="Weisshaar B."/>
            <person name="Himmelbauer H."/>
        </authorList>
    </citation>
    <scope>NUCLEOTIDE SEQUENCE [LARGE SCALE GENOMIC DNA]</scope>
    <source>
        <tissue evidence="2">Taproot</tissue>
    </source>
</reference>
<dbReference type="Gramene" id="KMS93471">
    <property type="protein sequence ID" value="KMS93471"/>
    <property type="gene ID" value="BVRB_031140"/>
</dbReference>
<evidence type="ECO:0000313" key="2">
    <source>
        <dbReference type="EMBL" id="KMS93471.1"/>
    </source>
</evidence>
<feature type="coiled-coil region" evidence="1">
    <location>
        <begin position="29"/>
        <end position="56"/>
    </location>
</feature>
<feature type="coiled-coil region" evidence="1">
    <location>
        <begin position="117"/>
        <end position="180"/>
    </location>
</feature>
<sequence>TMSGGGRSVARGGMAYSVPQGAGISAARLKELDDLLSKLNAEIGSLMQSRRTLELELDTLSSEIHNSKIALQRSENAFQTLMQMKEEAADVIKSAEACLAYEKEEAEEIQTILSSKKKVANAQMAEARSNAESVELEVRDLEQRIFETGGQELQDQIKLVQSIKDHIENLKDRITRHQVDKDASLKAAEDA</sequence>
<feature type="non-terminal residue" evidence="2">
    <location>
        <position position="1"/>
    </location>
</feature>
<evidence type="ECO:0000256" key="1">
    <source>
        <dbReference type="SAM" id="Coils"/>
    </source>
</evidence>
<keyword evidence="1" id="KW-0175">Coiled coil</keyword>
<organism evidence="2 3">
    <name type="scientific">Beta vulgaris subsp. vulgaris</name>
    <name type="common">Beet</name>
    <dbReference type="NCBI Taxonomy" id="3555"/>
    <lineage>
        <taxon>Eukaryota</taxon>
        <taxon>Viridiplantae</taxon>
        <taxon>Streptophyta</taxon>
        <taxon>Embryophyta</taxon>
        <taxon>Tracheophyta</taxon>
        <taxon>Spermatophyta</taxon>
        <taxon>Magnoliopsida</taxon>
        <taxon>eudicotyledons</taxon>
        <taxon>Gunneridae</taxon>
        <taxon>Pentapetalae</taxon>
        <taxon>Caryophyllales</taxon>
        <taxon>Chenopodiaceae</taxon>
        <taxon>Betoideae</taxon>
        <taxon>Beta</taxon>
    </lineage>
</organism>
<name>A0A0J8AXJ5_BETVV</name>
<evidence type="ECO:0000313" key="3">
    <source>
        <dbReference type="Proteomes" id="UP000035740"/>
    </source>
</evidence>
<dbReference type="AlphaFoldDB" id="A0A0J8AXJ5"/>
<protein>
    <submittedName>
        <fullName evidence="2">Uncharacterized protein</fullName>
    </submittedName>
</protein>
<gene>
    <name evidence="2" type="ORF">BVRB_031140</name>
</gene>
<feature type="non-terminal residue" evidence="2">
    <location>
        <position position="191"/>
    </location>
</feature>
<keyword evidence="3" id="KW-1185">Reference proteome</keyword>
<accession>A0A0J8AXJ5</accession>
<dbReference type="Proteomes" id="UP000035740">
    <property type="component" value="Unassembled WGS sequence"/>
</dbReference>
<dbReference type="EMBL" id="KQ102395">
    <property type="protein sequence ID" value="KMS93471.1"/>
    <property type="molecule type" value="Genomic_DNA"/>
</dbReference>